<dbReference type="SUPFAM" id="SSF89028">
    <property type="entry name" value="Cobalamin adenosyltransferase-like"/>
    <property type="match status" value="1"/>
</dbReference>
<keyword evidence="11" id="KW-0627">Porphyrin biosynthesis</keyword>
<evidence type="ECO:0000256" key="3">
    <source>
        <dbReference type="ARBA" id="ARBA00007487"/>
    </source>
</evidence>
<evidence type="ECO:0000256" key="4">
    <source>
        <dbReference type="ARBA" id="ARBA00012454"/>
    </source>
</evidence>
<dbReference type="AlphaFoldDB" id="A0A919JUR7"/>
<evidence type="ECO:0000313" key="19">
    <source>
        <dbReference type="EMBL" id="GIE53364.1"/>
    </source>
</evidence>
<evidence type="ECO:0000313" key="20">
    <source>
        <dbReference type="Proteomes" id="UP000647172"/>
    </source>
</evidence>
<dbReference type="GO" id="GO:0008817">
    <property type="term" value="F:corrinoid adenosyltransferase activity"/>
    <property type="evidence" value="ECO:0007669"/>
    <property type="project" value="UniProtKB-UniRule"/>
</dbReference>
<dbReference type="GO" id="GO:0005737">
    <property type="term" value="C:cytoplasm"/>
    <property type="evidence" value="ECO:0007669"/>
    <property type="project" value="UniProtKB-SubCell"/>
</dbReference>
<dbReference type="GO" id="GO:0009236">
    <property type="term" value="P:cobalamin biosynthetic process"/>
    <property type="evidence" value="ECO:0007669"/>
    <property type="project" value="UniProtKB-UniRule"/>
</dbReference>
<keyword evidence="6" id="KW-0963">Cytoplasm</keyword>
<reference evidence="19" key="1">
    <citation type="submission" date="2021-01" db="EMBL/GenBank/DDBJ databases">
        <title>Whole genome shotgun sequence of Actinoplanes nipponensis NBRC 14063.</title>
        <authorList>
            <person name="Komaki H."/>
            <person name="Tamura T."/>
        </authorList>
    </citation>
    <scope>NUCLEOTIDE SEQUENCE</scope>
    <source>
        <strain evidence="19">NBRC 14063</strain>
    </source>
</reference>
<evidence type="ECO:0000256" key="13">
    <source>
        <dbReference type="ARBA" id="ARBA00033334"/>
    </source>
</evidence>
<evidence type="ECO:0000256" key="2">
    <source>
        <dbReference type="ARBA" id="ARBA00005121"/>
    </source>
</evidence>
<evidence type="ECO:0000256" key="5">
    <source>
        <dbReference type="ARBA" id="ARBA00020963"/>
    </source>
</evidence>
<dbReference type="GO" id="GO:0006779">
    <property type="term" value="P:porphyrin-containing compound biosynthetic process"/>
    <property type="evidence" value="ECO:0007669"/>
    <property type="project" value="UniProtKB-KW"/>
</dbReference>
<evidence type="ECO:0000256" key="10">
    <source>
        <dbReference type="ARBA" id="ARBA00022840"/>
    </source>
</evidence>
<evidence type="ECO:0000256" key="16">
    <source>
        <dbReference type="ARBA" id="ARBA00048692"/>
    </source>
</evidence>
<keyword evidence="10 17" id="KW-0067">ATP-binding</keyword>
<dbReference type="EC" id="2.5.1.17" evidence="4 17"/>
<dbReference type="GO" id="GO:0005524">
    <property type="term" value="F:ATP binding"/>
    <property type="evidence" value="ECO:0007669"/>
    <property type="project" value="UniProtKB-UniRule"/>
</dbReference>
<dbReference type="InterPro" id="IPR016030">
    <property type="entry name" value="CblAdoTrfase-like"/>
</dbReference>
<comment type="caution">
    <text evidence="19">The sequence shown here is derived from an EMBL/GenBank/DDBJ whole genome shotgun (WGS) entry which is preliminary data.</text>
</comment>
<evidence type="ECO:0000256" key="8">
    <source>
        <dbReference type="ARBA" id="ARBA00022679"/>
    </source>
</evidence>
<comment type="subcellular location">
    <subcellularLocation>
        <location evidence="1">Cytoplasm</location>
    </subcellularLocation>
</comment>
<dbReference type="Pfam" id="PF01923">
    <property type="entry name" value="Cob_adeno_trans"/>
    <property type="match status" value="1"/>
</dbReference>
<dbReference type="FunFam" id="1.20.1200.10:FF:000003">
    <property type="entry name" value="ATP:cob(I)alamin adenosyltransferase"/>
    <property type="match status" value="1"/>
</dbReference>
<dbReference type="Proteomes" id="UP000647172">
    <property type="component" value="Unassembled WGS sequence"/>
</dbReference>
<dbReference type="NCBIfam" id="TIGR00636">
    <property type="entry name" value="PduO_Nterm"/>
    <property type="match status" value="1"/>
</dbReference>
<sequence length="213" mass="22845">MTLITSTRAIVWVALTGIRRVGGMAVHLTRIYTRTGDAGSTRLGNNEVAAKTDPRVVAYADADECNAAIGVALAMGALAPDVKSVLTAVQNDLFDVGADLCNPLAEDPPYPPLRITEAYVTRLEGWCDEYNEQLPELDSFVLPGGTPGAALLHVARTVARRAERSAWALYELEPDRTSLLPAKYLNRLSDLLFILGRTANPGGDVKWVPGGVS</sequence>
<keyword evidence="9 17" id="KW-0547">Nucleotide-binding</keyword>
<evidence type="ECO:0000256" key="14">
    <source>
        <dbReference type="ARBA" id="ARBA00033354"/>
    </source>
</evidence>
<keyword evidence="20" id="KW-1185">Reference proteome</keyword>
<dbReference type="EMBL" id="BOMQ01000083">
    <property type="protein sequence ID" value="GIE53364.1"/>
    <property type="molecule type" value="Genomic_DNA"/>
</dbReference>
<comment type="catalytic activity">
    <reaction evidence="16 17">
        <text>2 cob(II)alamin + reduced [electron-transfer flavoprotein] + 2 ATP = 2 adenosylcob(III)alamin + 2 triphosphate + oxidized [electron-transfer flavoprotein] + 3 H(+)</text>
        <dbReference type="Rhea" id="RHEA:28671"/>
        <dbReference type="Rhea" id="RHEA-COMP:10685"/>
        <dbReference type="Rhea" id="RHEA-COMP:10686"/>
        <dbReference type="ChEBI" id="CHEBI:15378"/>
        <dbReference type="ChEBI" id="CHEBI:16304"/>
        <dbReference type="ChEBI" id="CHEBI:18036"/>
        <dbReference type="ChEBI" id="CHEBI:18408"/>
        <dbReference type="ChEBI" id="CHEBI:30616"/>
        <dbReference type="ChEBI" id="CHEBI:57692"/>
        <dbReference type="ChEBI" id="CHEBI:58307"/>
        <dbReference type="EC" id="2.5.1.17"/>
    </reaction>
</comment>
<comment type="similarity">
    <text evidence="3 17">Belongs to the Cob(I)alamin adenosyltransferase family.</text>
</comment>
<evidence type="ECO:0000256" key="11">
    <source>
        <dbReference type="ARBA" id="ARBA00023244"/>
    </source>
</evidence>
<evidence type="ECO:0000256" key="1">
    <source>
        <dbReference type="ARBA" id="ARBA00004496"/>
    </source>
</evidence>
<feature type="domain" description="Cobalamin adenosyltransferase-like" evidence="18">
    <location>
        <begin position="31"/>
        <end position="198"/>
    </location>
</feature>
<evidence type="ECO:0000259" key="18">
    <source>
        <dbReference type="Pfam" id="PF01923"/>
    </source>
</evidence>
<evidence type="ECO:0000256" key="12">
    <source>
        <dbReference type="ARBA" id="ARBA00031529"/>
    </source>
</evidence>
<dbReference type="Gene3D" id="1.20.1200.10">
    <property type="entry name" value="Cobalamin adenosyltransferase-like"/>
    <property type="match status" value="1"/>
</dbReference>
<dbReference type="InterPro" id="IPR029499">
    <property type="entry name" value="PduO-typ"/>
</dbReference>
<evidence type="ECO:0000256" key="7">
    <source>
        <dbReference type="ARBA" id="ARBA00022573"/>
    </source>
</evidence>
<dbReference type="PANTHER" id="PTHR12213:SF0">
    <property type="entry name" value="CORRINOID ADENOSYLTRANSFERASE MMAB"/>
    <property type="match status" value="1"/>
</dbReference>
<keyword evidence="8 17" id="KW-0808">Transferase</keyword>
<name>A0A919JUR7_9ACTN</name>
<accession>A0A919JUR7</accession>
<evidence type="ECO:0000256" key="6">
    <source>
        <dbReference type="ARBA" id="ARBA00022490"/>
    </source>
</evidence>
<protein>
    <recommendedName>
        <fullName evidence="5 17">Corrinoid adenosyltransferase</fullName>
        <ecNumber evidence="4 17">2.5.1.17</ecNumber>
    </recommendedName>
    <alternativeName>
        <fullName evidence="12 17">Cob(II)alamin adenosyltransferase</fullName>
    </alternativeName>
    <alternativeName>
        <fullName evidence="14 17">Cob(II)yrinic acid a,c-diamide adenosyltransferase</fullName>
    </alternativeName>
    <alternativeName>
        <fullName evidence="13 17">Cobinamide/cobalamin adenosyltransferase</fullName>
    </alternativeName>
</protein>
<dbReference type="PANTHER" id="PTHR12213">
    <property type="entry name" value="CORRINOID ADENOSYLTRANSFERASE"/>
    <property type="match status" value="1"/>
</dbReference>
<proteinExistence type="inferred from homology"/>
<comment type="pathway">
    <text evidence="2 17">Cofactor biosynthesis; adenosylcobalamin biosynthesis; adenosylcobalamin from cob(II)yrinate a,c-diamide: step 2/7.</text>
</comment>
<keyword evidence="7 17" id="KW-0169">Cobalamin biosynthesis</keyword>
<organism evidence="19 20">
    <name type="scientific">Actinoplanes nipponensis</name>
    <dbReference type="NCBI Taxonomy" id="135950"/>
    <lineage>
        <taxon>Bacteria</taxon>
        <taxon>Bacillati</taxon>
        <taxon>Actinomycetota</taxon>
        <taxon>Actinomycetes</taxon>
        <taxon>Micromonosporales</taxon>
        <taxon>Micromonosporaceae</taxon>
        <taxon>Actinoplanes</taxon>
    </lineage>
</organism>
<comment type="catalytic activity">
    <reaction evidence="15 17">
        <text>2 cob(II)yrinate a,c diamide + reduced [electron-transfer flavoprotein] + 2 ATP = 2 adenosylcob(III)yrinate a,c-diamide + 2 triphosphate + oxidized [electron-transfer flavoprotein] + 3 H(+)</text>
        <dbReference type="Rhea" id="RHEA:11528"/>
        <dbReference type="Rhea" id="RHEA-COMP:10685"/>
        <dbReference type="Rhea" id="RHEA-COMP:10686"/>
        <dbReference type="ChEBI" id="CHEBI:15378"/>
        <dbReference type="ChEBI" id="CHEBI:18036"/>
        <dbReference type="ChEBI" id="CHEBI:30616"/>
        <dbReference type="ChEBI" id="CHEBI:57692"/>
        <dbReference type="ChEBI" id="CHEBI:58307"/>
        <dbReference type="ChEBI" id="CHEBI:58503"/>
        <dbReference type="ChEBI" id="CHEBI:58537"/>
        <dbReference type="EC" id="2.5.1.17"/>
    </reaction>
</comment>
<dbReference type="InterPro" id="IPR036451">
    <property type="entry name" value="CblAdoTrfase-like_sf"/>
</dbReference>
<gene>
    <name evidence="19" type="ORF">Ani05nite_68980</name>
</gene>
<evidence type="ECO:0000256" key="17">
    <source>
        <dbReference type="RuleBase" id="RU366026"/>
    </source>
</evidence>
<evidence type="ECO:0000256" key="15">
    <source>
        <dbReference type="ARBA" id="ARBA00048555"/>
    </source>
</evidence>
<evidence type="ECO:0000256" key="9">
    <source>
        <dbReference type="ARBA" id="ARBA00022741"/>
    </source>
</evidence>